<name>A0ABY5YXC4_9ACTN</name>
<dbReference type="Proteomes" id="UP001058271">
    <property type="component" value="Chromosome"/>
</dbReference>
<protein>
    <submittedName>
        <fullName evidence="2">Uncharacterized protein</fullName>
    </submittedName>
</protein>
<dbReference type="RefSeq" id="WP_260723187.1">
    <property type="nucleotide sequence ID" value="NZ_BAAABS010000017.1"/>
</dbReference>
<proteinExistence type="predicted"/>
<dbReference type="EMBL" id="CP073721">
    <property type="protein sequence ID" value="UWZ33907.1"/>
    <property type="molecule type" value="Genomic_DNA"/>
</dbReference>
<sequence length="61" mass="7126">MSWTPSSPWVRELIRRAAEIALTPQPEWRAEVDGGGVRRDRRWSTTRRQPTVVRLPQTATR</sequence>
<gene>
    <name evidence="2" type="ORF">Drose_21825</name>
</gene>
<evidence type="ECO:0000313" key="3">
    <source>
        <dbReference type="Proteomes" id="UP001058271"/>
    </source>
</evidence>
<organism evidence="2 3">
    <name type="scientific">Dactylosporangium roseum</name>
    <dbReference type="NCBI Taxonomy" id="47989"/>
    <lineage>
        <taxon>Bacteria</taxon>
        <taxon>Bacillati</taxon>
        <taxon>Actinomycetota</taxon>
        <taxon>Actinomycetes</taxon>
        <taxon>Micromonosporales</taxon>
        <taxon>Micromonosporaceae</taxon>
        <taxon>Dactylosporangium</taxon>
    </lineage>
</organism>
<accession>A0ABY5YXC4</accession>
<reference evidence="2" key="1">
    <citation type="submission" date="2021-04" db="EMBL/GenBank/DDBJ databases">
        <title>Biosynthetic gene clusters of Dactylosporangioum roseum.</title>
        <authorList>
            <person name="Hartkoorn R.C."/>
            <person name="Beaudoing E."/>
            <person name="Hot D."/>
            <person name="Moureu S."/>
        </authorList>
    </citation>
    <scope>NUCLEOTIDE SEQUENCE</scope>
    <source>
        <strain evidence="2">NRRL B-16295</strain>
    </source>
</reference>
<evidence type="ECO:0000256" key="1">
    <source>
        <dbReference type="SAM" id="MobiDB-lite"/>
    </source>
</evidence>
<evidence type="ECO:0000313" key="2">
    <source>
        <dbReference type="EMBL" id="UWZ33907.1"/>
    </source>
</evidence>
<feature type="region of interest" description="Disordered" evidence="1">
    <location>
        <begin position="31"/>
        <end position="61"/>
    </location>
</feature>
<keyword evidence="3" id="KW-1185">Reference proteome</keyword>